<dbReference type="InterPro" id="IPR003593">
    <property type="entry name" value="AAA+_ATPase"/>
</dbReference>
<dbReference type="InterPro" id="IPR051396">
    <property type="entry name" value="Bact_Antivir_Def_Nuclease"/>
</dbReference>
<organism evidence="2 3">
    <name type="scientific">Sulfurifustis variabilis</name>
    <dbReference type="NCBI Taxonomy" id="1675686"/>
    <lineage>
        <taxon>Bacteria</taxon>
        <taxon>Pseudomonadati</taxon>
        <taxon>Pseudomonadota</taxon>
        <taxon>Gammaproteobacteria</taxon>
        <taxon>Acidiferrobacterales</taxon>
        <taxon>Acidiferrobacteraceae</taxon>
        <taxon>Sulfurifustis</taxon>
    </lineage>
</organism>
<dbReference type="PANTHER" id="PTHR43581">
    <property type="entry name" value="ATP/GTP PHOSPHATASE"/>
    <property type="match status" value="1"/>
</dbReference>
<sequence length="490" mass="55018">MADPKNELQASFQPAKRFQTYGDLILGLRAKGFRNHFDTKIEIESPITAFCGVNGTGKSTLLQLAAASYQAPNGQNRHYVSSFILAGTLDSKPFADDASIEITYEQPPESSGSIQPRTLTVSRSGSSWSGYDRQPERTVLYLGLAFHLPHAERDENFKTLFGDAQFRLREKHALEDRVVERVSTILLCKYDAAHRNTLRKRYGRTNTHLLTAKRCAGAEYSEANMGSGEARLYALVMQIEAAPEKSLLLVEEPETSLHPSAQYELGRYLVEVAKRRGLQIWLTTHSEYLLLALPQKSRIYLKRDGASVVPIPGVGVRQAVSLMDNFAIPAIYVLVEDDVAESIVAELLRMHDPDFLKTARVIVGGDKARIRQMMEVFQDQKLPVCGVRDGDFGDDKKLKMYKLFGNEPPEREIFKSAKFRELFAGQHGVDWDAVDIANQDKDHHGWFDVLEQQLARKRAEILPLAARAYLEGILETDRQALVDQIKAAVP</sequence>
<dbReference type="PANTHER" id="PTHR43581:SF4">
    <property type="entry name" value="ATP_GTP PHOSPHATASE"/>
    <property type="match status" value="1"/>
</dbReference>
<evidence type="ECO:0000259" key="1">
    <source>
        <dbReference type="SMART" id="SM00382"/>
    </source>
</evidence>
<dbReference type="InterPro" id="IPR027417">
    <property type="entry name" value="P-loop_NTPase"/>
</dbReference>
<feature type="domain" description="AAA+ ATPase" evidence="1">
    <location>
        <begin position="44"/>
        <end position="305"/>
    </location>
</feature>
<protein>
    <submittedName>
        <fullName evidence="2">ATPase AAA</fullName>
    </submittedName>
</protein>
<dbReference type="Gene3D" id="3.40.50.300">
    <property type="entry name" value="P-loop containing nucleotide triphosphate hydrolases"/>
    <property type="match status" value="1"/>
</dbReference>
<dbReference type="AlphaFoldDB" id="A0A1B4V7V7"/>
<keyword evidence="3" id="KW-1185">Reference proteome</keyword>
<proteinExistence type="predicted"/>
<evidence type="ECO:0000313" key="3">
    <source>
        <dbReference type="Proteomes" id="UP000218899"/>
    </source>
</evidence>
<dbReference type="Proteomes" id="UP000218899">
    <property type="component" value="Chromosome"/>
</dbReference>
<gene>
    <name evidence="2" type="ORF">SVA_0875</name>
</gene>
<dbReference type="EMBL" id="AP014936">
    <property type="protein sequence ID" value="BAU47454.1"/>
    <property type="molecule type" value="Genomic_DNA"/>
</dbReference>
<dbReference type="GO" id="GO:0005524">
    <property type="term" value="F:ATP binding"/>
    <property type="evidence" value="ECO:0007669"/>
    <property type="project" value="InterPro"/>
</dbReference>
<evidence type="ECO:0000313" key="2">
    <source>
        <dbReference type="EMBL" id="BAU47454.1"/>
    </source>
</evidence>
<dbReference type="Pfam" id="PF13304">
    <property type="entry name" value="AAA_21"/>
    <property type="match status" value="1"/>
</dbReference>
<accession>A0A1B4V7V7</accession>
<dbReference type="SMART" id="SM00382">
    <property type="entry name" value="AAA"/>
    <property type="match status" value="1"/>
</dbReference>
<dbReference type="KEGG" id="sva:SVA_0875"/>
<name>A0A1B4V7V7_9GAMM</name>
<dbReference type="GO" id="GO:0016887">
    <property type="term" value="F:ATP hydrolysis activity"/>
    <property type="evidence" value="ECO:0007669"/>
    <property type="project" value="InterPro"/>
</dbReference>
<reference evidence="2 3" key="1">
    <citation type="submission" date="2015-08" db="EMBL/GenBank/DDBJ databases">
        <title>Complete genome sequence of Sulfurifustis variabilis.</title>
        <authorList>
            <person name="Miura A."/>
            <person name="Kojima H."/>
            <person name="Fukui M."/>
        </authorList>
    </citation>
    <scope>NUCLEOTIDE SEQUENCE [LARGE SCALE GENOMIC DNA]</scope>
    <source>
        <strain evidence="3">skN76</strain>
    </source>
</reference>
<dbReference type="RefSeq" id="WP_096459276.1">
    <property type="nucleotide sequence ID" value="NZ_AP014936.1"/>
</dbReference>
<dbReference type="InterPro" id="IPR003959">
    <property type="entry name" value="ATPase_AAA_core"/>
</dbReference>
<dbReference type="OrthoDB" id="3322489at2"/>
<dbReference type="SUPFAM" id="SSF52540">
    <property type="entry name" value="P-loop containing nucleoside triphosphate hydrolases"/>
    <property type="match status" value="1"/>
</dbReference>